<protein>
    <submittedName>
        <fullName evidence="2">Sugar phosphate isomerase/epimerase family protein</fullName>
    </submittedName>
</protein>
<dbReference type="EMBL" id="JBHTKZ010000014">
    <property type="protein sequence ID" value="MFD1181582.1"/>
    <property type="molecule type" value="Genomic_DNA"/>
</dbReference>
<reference evidence="3" key="1">
    <citation type="journal article" date="2019" name="Int. J. Syst. Evol. Microbiol.">
        <title>The Global Catalogue of Microorganisms (GCM) 10K type strain sequencing project: providing services to taxonomists for standard genome sequencing and annotation.</title>
        <authorList>
            <consortium name="The Broad Institute Genomics Platform"/>
            <consortium name="The Broad Institute Genome Sequencing Center for Infectious Disease"/>
            <person name="Wu L."/>
            <person name="Ma J."/>
        </authorList>
    </citation>
    <scope>NUCLEOTIDE SEQUENCE [LARGE SCALE GENOMIC DNA]</scope>
    <source>
        <strain evidence="3">CCUG 48216</strain>
    </source>
</reference>
<dbReference type="Proteomes" id="UP001597211">
    <property type="component" value="Unassembled WGS sequence"/>
</dbReference>
<sequence>MSNKQPITPAMKFSICSTGLKGMSIEEVLEAAARIELDGVELWDGHLEAYLDSGGTTYELGRYLLEHKLSVPVISTYAAFSQNEEADLQQVQRAARWAAELGCPRVRTFAGHLPSRESDRSIWNCVSSGLSEASKACAGHGVRLAIEMHNRTLADTMESIAKLLDRGGPELELIFDGFNFFVDHLDPLPALNRFYPRITHVHFKNYKWNRQDWAQSVPVSVLQGDSDHRAILRKLAELEYDGYVSFEYFGDQVLELTQLSCLEVKQELSGGGAIVLEPECGGNRSK</sequence>
<dbReference type="Gene3D" id="3.20.20.150">
    <property type="entry name" value="Divalent-metal-dependent TIM barrel enzymes"/>
    <property type="match status" value="1"/>
</dbReference>
<dbReference type="SUPFAM" id="SSF51658">
    <property type="entry name" value="Xylose isomerase-like"/>
    <property type="match status" value="1"/>
</dbReference>
<dbReference type="InterPro" id="IPR050312">
    <property type="entry name" value="IolE/XylAMocC-like"/>
</dbReference>
<name>A0ABW3S9X7_9BACL</name>
<keyword evidence="3" id="KW-1185">Reference proteome</keyword>
<dbReference type="Pfam" id="PF01261">
    <property type="entry name" value="AP_endonuc_2"/>
    <property type="match status" value="1"/>
</dbReference>
<dbReference type="InterPro" id="IPR036237">
    <property type="entry name" value="Xyl_isomerase-like_sf"/>
</dbReference>
<proteinExistence type="predicted"/>
<evidence type="ECO:0000313" key="2">
    <source>
        <dbReference type="EMBL" id="MFD1181582.1"/>
    </source>
</evidence>
<keyword evidence="2" id="KW-0413">Isomerase</keyword>
<dbReference type="GO" id="GO:0016853">
    <property type="term" value="F:isomerase activity"/>
    <property type="evidence" value="ECO:0007669"/>
    <property type="project" value="UniProtKB-KW"/>
</dbReference>
<gene>
    <name evidence="2" type="ORF">ACFQ2Z_09445</name>
</gene>
<dbReference type="PANTHER" id="PTHR12110">
    <property type="entry name" value="HYDROXYPYRUVATE ISOMERASE"/>
    <property type="match status" value="1"/>
</dbReference>
<organism evidence="2 3">
    <name type="scientific">Paenibacillus timonensis</name>
    <dbReference type="NCBI Taxonomy" id="225915"/>
    <lineage>
        <taxon>Bacteria</taxon>
        <taxon>Bacillati</taxon>
        <taxon>Bacillota</taxon>
        <taxon>Bacilli</taxon>
        <taxon>Bacillales</taxon>
        <taxon>Paenibacillaceae</taxon>
        <taxon>Paenibacillus</taxon>
    </lineage>
</organism>
<evidence type="ECO:0000313" key="3">
    <source>
        <dbReference type="Proteomes" id="UP001597211"/>
    </source>
</evidence>
<feature type="domain" description="Xylose isomerase-like TIM barrel" evidence="1">
    <location>
        <begin position="29"/>
        <end position="252"/>
    </location>
</feature>
<accession>A0ABW3S9X7</accession>
<dbReference type="PANTHER" id="PTHR12110:SF41">
    <property type="entry name" value="INOSOSE DEHYDRATASE"/>
    <property type="match status" value="1"/>
</dbReference>
<evidence type="ECO:0000259" key="1">
    <source>
        <dbReference type="Pfam" id="PF01261"/>
    </source>
</evidence>
<comment type="caution">
    <text evidence="2">The sequence shown here is derived from an EMBL/GenBank/DDBJ whole genome shotgun (WGS) entry which is preliminary data.</text>
</comment>
<dbReference type="InterPro" id="IPR013022">
    <property type="entry name" value="Xyl_isomerase-like_TIM-brl"/>
</dbReference>